<proteinExistence type="predicted"/>
<dbReference type="Proteomes" id="UP000007519">
    <property type="component" value="Chromosome"/>
</dbReference>
<sequence>MAVLLALLFIVYSCLATLWIMKGRSFKQWGISPKIILMLFFLRLGLGAIYGQLHLEYFDAGDTFLYFEESQLIAQTIWPYWDYYWGSWTGQAPIPPADAELYLYPDWSFIQRDFGTYALVHIHAIPQFFSAGSYFLHGFFVAFLGLFASLNFYWVLERHLQLPRKLLQFACFFMPSVLFWTSGFHKDVWVYLSISGLFLGLDAYYRQLWKRAFCFLGLGLLGLAVFRTYLLGLVFPALTAASLLPFFFKNRPIQAYLSVYAFFGLGLFALEMTGYFSPLQLLANRQGAFLAEKGGSVIAGATSWQPNFFSFFAYLPKALFNVCFRPLIWNVKDSLQLAAALEILSFWLLFFLGLNKGRNPQKRSPLFYFMFFYALSNLLLIGLLVVNLGTIVRYRSIALHFLVILLLQSFHFFHQYFQAKESGKKTLLSSKEHSVASRKAELQD</sequence>
<evidence type="ECO:0000256" key="1">
    <source>
        <dbReference type="SAM" id="Phobius"/>
    </source>
</evidence>
<feature type="transmembrane region" description="Helical" evidence="1">
    <location>
        <begin position="35"/>
        <end position="53"/>
    </location>
</feature>
<dbReference type="KEGG" id="sgn:SGRA_2496"/>
<feature type="transmembrane region" description="Helical" evidence="1">
    <location>
        <begin position="397"/>
        <end position="417"/>
    </location>
</feature>
<gene>
    <name evidence="2" type="ordered locus">SGRA_2496</name>
</gene>
<accession>H6L5K8</accession>
<feature type="transmembrane region" description="Helical" evidence="1">
    <location>
        <begin position="255"/>
        <end position="276"/>
    </location>
</feature>
<keyword evidence="1" id="KW-0472">Membrane</keyword>
<feature type="transmembrane region" description="Helical" evidence="1">
    <location>
        <begin position="366"/>
        <end position="391"/>
    </location>
</feature>
<dbReference type="EMBL" id="CP002831">
    <property type="protein sequence ID" value="AFC25224.1"/>
    <property type="molecule type" value="Genomic_DNA"/>
</dbReference>
<feature type="transmembrane region" description="Helical" evidence="1">
    <location>
        <begin position="335"/>
        <end position="354"/>
    </location>
</feature>
<feature type="transmembrane region" description="Helical" evidence="1">
    <location>
        <begin position="6"/>
        <end position="23"/>
    </location>
</feature>
<keyword evidence="1" id="KW-0812">Transmembrane</keyword>
<dbReference type="HOGENOM" id="CLU_612163_0_0_10"/>
<protein>
    <recommendedName>
        <fullName evidence="4">Glycosyltransferase RgtA/B/C/D-like domain-containing protein</fullName>
    </recommendedName>
</protein>
<dbReference type="AlphaFoldDB" id="H6L5K8"/>
<dbReference type="STRING" id="984262.SGRA_2496"/>
<feature type="transmembrane region" description="Helical" evidence="1">
    <location>
        <begin position="188"/>
        <end position="205"/>
    </location>
</feature>
<evidence type="ECO:0000313" key="2">
    <source>
        <dbReference type="EMBL" id="AFC25224.1"/>
    </source>
</evidence>
<feature type="transmembrane region" description="Helical" evidence="1">
    <location>
        <begin position="166"/>
        <end position="182"/>
    </location>
</feature>
<evidence type="ECO:0008006" key="4">
    <source>
        <dbReference type="Google" id="ProtNLM"/>
    </source>
</evidence>
<keyword evidence="1" id="KW-1133">Transmembrane helix</keyword>
<reference evidence="2 3" key="1">
    <citation type="journal article" date="2012" name="Stand. Genomic Sci.">
        <title>Complete genome sequencing and analysis of Saprospira grandis str. Lewin, a predatory marine bacterium.</title>
        <authorList>
            <person name="Saw J.H."/>
            <person name="Yuryev A."/>
            <person name="Kanbe M."/>
            <person name="Hou S."/>
            <person name="Young A.G."/>
            <person name="Aizawa S."/>
            <person name="Alam M."/>
        </authorList>
    </citation>
    <scope>NUCLEOTIDE SEQUENCE [LARGE SCALE GENOMIC DNA]</scope>
    <source>
        <strain evidence="2 3">Lewin</strain>
    </source>
</reference>
<feature type="transmembrane region" description="Helical" evidence="1">
    <location>
        <begin position="134"/>
        <end position="154"/>
    </location>
</feature>
<organism evidence="2 3">
    <name type="scientific">Saprospira grandis (strain Lewin)</name>
    <dbReference type="NCBI Taxonomy" id="984262"/>
    <lineage>
        <taxon>Bacteria</taxon>
        <taxon>Pseudomonadati</taxon>
        <taxon>Bacteroidota</taxon>
        <taxon>Saprospiria</taxon>
        <taxon>Saprospirales</taxon>
        <taxon>Saprospiraceae</taxon>
        <taxon>Saprospira</taxon>
    </lineage>
</organism>
<feature type="transmembrane region" description="Helical" evidence="1">
    <location>
        <begin position="297"/>
        <end position="315"/>
    </location>
</feature>
<name>H6L5K8_SAPGL</name>
<evidence type="ECO:0000313" key="3">
    <source>
        <dbReference type="Proteomes" id="UP000007519"/>
    </source>
</evidence>
<keyword evidence="3" id="KW-1185">Reference proteome</keyword>